<protein>
    <submittedName>
        <fullName evidence="1">Uncharacterized protein</fullName>
    </submittedName>
</protein>
<proteinExistence type="predicted"/>
<accession>A0ACC3SGU1</accession>
<dbReference type="EMBL" id="JAMKPW020000011">
    <property type="protein sequence ID" value="KAK8213246.1"/>
    <property type="molecule type" value="Genomic_DNA"/>
</dbReference>
<reference evidence="1" key="1">
    <citation type="submission" date="2024-02" db="EMBL/GenBank/DDBJ databases">
        <title>Metagenome Assembled Genome of Zalaria obscura JY119.</title>
        <authorList>
            <person name="Vighnesh L."/>
            <person name="Jagadeeshwari U."/>
            <person name="Venkata Ramana C."/>
            <person name="Sasikala C."/>
        </authorList>
    </citation>
    <scope>NUCLEOTIDE SEQUENCE</scope>
    <source>
        <strain evidence="1">JY119</strain>
    </source>
</reference>
<dbReference type="Proteomes" id="UP001320706">
    <property type="component" value="Unassembled WGS sequence"/>
</dbReference>
<gene>
    <name evidence="1" type="ORF">M8818_002544</name>
</gene>
<name>A0ACC3SGU1_9PEZI</name>
<evidence type="ECO:0000313" key="2">
    <source>
        <dbReference type="Proteomes" id="UP001320706"/>
    </source>
</evidence>
<evidence type="ECO:0000313" key="1">
    <source>
        <dbReference type="EMBL" id="KAK8213246.1"/>
    </source>
</evidence>
<comment type="caution">
    <text evidence="1">The sequence shown here is derived from an EMBL/GenBank/DDBJ whole genome shotgun (WGS) entry which is preliminary data.</text>
</comment>
<keyword evidence="2" id="KW-1185">Reference proteome</keyword>
<sequence length="195" mass="21582">MSCIFLPEAKILLCAARPPSVEELEALPEIHRQEARPGCYLGIIYPDLEYGDISSTCVEPTLPPRLAYRPTIGLQYGIHVLLFVDRCVPGEWHRDSTRCLPQYGGVNIPPDSTYSVPAGGLHGFQRDRAARNGAGVRFRLIGAPPHGSRYIIHPKSPRVVQGLSHSQNYEYLHKLCANASQINPLPGVIRPNQLL</sequence>
<organism evidence="1 2">
    <name type="scientific">Zalaria obscura</name>
    <dbReference type="NCBI Taxonomy" id="2024903"/>
    <lineage>
        <taxon>Eukaryota</taxon>
        <taxon>Fungi</taxon>
        <taxon>Dikarya</taxon>
        <taxon>Ascomycota</taxon>
        <taxon>Pezizomycotina</taxon>
        <taxon>Dothideomycetes</taxon>
        <taxon>Dothideomycetidae</taxon>
        <taxon>Dothideales</taxon>
        <taxon>Zalariaceae</taxon>
        <taxon>Zalaria</taxon>
    </lineage>
</organism>